<dbReference type="EMBL" id="FNOV01000003">
    <property type="protein sequence ID" value="SDX80390.1"/>
    <property type="molecule type" value="Genomic_DNA"/>
</dbReference>
<gene>
    <name evidence="6" type="ORF">SAMN04488069_103235</name>
</gene>
<dbReference type="InterPro" id="IPR017871">
    <property type="entry name" value="ABC_transporter-like_CS"/>
</dbReference>
<keyword evidence="3" id="KW-0547">Nucleotide-binding</keyword>
<dbReference type="Gene3D" id="3.40.50.300">
    <property type="entry name" value="P-loop containing nucleotide triphosphate hydrolases"/>
    <property type="match status" value="1"/>
</dbReference>
<dbReference type="InterPro" id="IPR003593">
    <property type="entry name" value="AAA+_ATPase"/>
</dbReference>
<evidence type="ECO:0000256" key="3">
    <source>
        <dbReference type="ARBA" id="ARBA00022741"/>
    </source>
</evidence>
<dbReference type="GO" id="GO:0005524">
    <property type="term" value="F:ATP binding"/>
    <property type="evidence" value="ECO:0007669"/>
    <property type="project" value="UniProtKB-KW"/>
</dbReference>
<dbReference type="InterPro" id="IPR027417">
    <property type="entry name" value="P-loop_NTPase"/>
</dbReference>
<keyword evidence="7" id="KW-1185">Reference proteome</keyword>
<keyword evidence="2" id="KW-0813">Transport</keyword>
<keyword evidence="4 6" id="KW-0067">ATP-binding</keyword>
<evidence type="ECO:0000256" key="1">
    <source>
        <dbReference type="ARBA" id="ARBA00005417"/>
    </source>
</evidence>
<accession>A0A1H3EP36</accession>
<dbReference type="GO" id="GO:0016887">
    <property type="term" value="F:ATP hydrolysis activity"/>
    <property type="evidence" value="ECO:0007669"/>
    <property type="project" value="InterPro"/>
</dbReference>
<feature type="domain" description="ABC transporter" evidence="5">
    <location>
        <begin position="11"/>
        <end position="238"/>
    </location>
</feature>
<dbReference type="STRING" id="651662.SAMN04488069_103235"/>
<dbReference type="PANTHER" id="PTHR43335">
    <property type="entry name" value="ABC TRANSPORTER, ATP-BINDING PROTEIN"/>
    <property type="match status" value="1"/>
</dbReference>
<dbReference type="SUPFAM" id="SSF52540">
    <property type="entry name" value="P-loop containing nucleoside triphosphate hydrolases"/>
    <property type="match status" value="1"/>
</dbReference>
<organism evidence="6 7">
    <name type="scientific">Hymenobacter psychrophilus</name>
    <dbReference type="NCBI Taxonomy" id="651662"/>
    <lineage>
        <taxon>Bacteria</taxon>
        <taxon>Pseudomonadati</taxon>
        <taxon>Bacteroidota</taxon>
        <taxon>Cytophagia</taxon>
        <taxon>Cytophagales</taxon>
        <taxon>Hymenobacteraceae</taxon>
        <taxon>Hymenobacter</taxon>
    </lineage>
</organism>
<dbReference type="SMART" id="SM00382">
    <property type="entry name" value="AAA"/>
    <property type="match status" value="1"/>
</dbReference>
<sequence>MSSAPTAAPLLETHNLSFRFGVRPILHELNLRVEPGSIYGFLGPNGAGKSTTMRLLLGLLRPASGTVRLFGHDLARHRVALLGRVGALIENPSLYDHLTGRENVEATRRLRGVPAHRTAEVLALVGLAADAHRPAREYSLGMRQRLGLALALLPDPDLLLLDEPTNGLDPTGIIEMRALLRSLGHEHGKTIIVSSHLISEIEKTVTHVGVIQRGRLVFQGSLPDLQRLQTGRAELVLETENADTCRNLLPNLLGGATVAGSGTLRLPWLGREHAAELAAGLVSAGQPLYGLRQEQPTLEDTFLHLTEEAVEE</sequence>
<dbReference type="AlphaFoldDB" id="A0A1H3EP36"/>
<comment type="similarity">
    <text evidence="1">Belongs to the ABC transporter superfamily.</text>
</comment>
<dbReference type="PANTHER" id="PTHR43335:SF4">
    <property type="entry name" value="ABC TRANSPORTER, ATP-BINDING PROTEIN"/>
    <property type="match status" value="1"/>
</dbReference>
<evidence type="ECO:0000256" key="4">
    <source>
        <dbReference type="ARBA" id="ARBA00022840"/>
    </source>
</evidence>
<reference evidence="7" key="1">
    <citation type="submission" date="2016-10" db="EMBL/GenBank/DDBJ databases">
        <authorList>
            <person name="Varghese N."/>
            <person name="Submissions S."/>
        </authorList>
    </citation>
    <scope>NUCLEOTIDE SEQUENCE [LARGE SCALE GENOMIC DNA]</scope>
    <source>
        <strain evidence="7">CGMCC 1.8975</strain>
    </source>
</reference>
<evidence type="ECO:0000313" key="7">
    <source>
        <dbReference type="Proteomes" id="UP000199249"/>
    </source>
</evidence>
<dbReference type="RefSeq" id="WP_245711823.1">
    <property type="nucleotide sequence ID" value="NZ_FNOV01000003.1"/>
</dbReference>
<evidence type="ECO:0000313" key="6">
    <source>
        <dbReference type="EMBL" id="SDX80390.1"/>
    </source>
</evidence>
<dbReference type="PROSITE" id="PS50893">
    <property type="entry name" value="ABC_TRANSPORTER_2"/>
    <property type="match status" value="1"/>
</dbReference>
<name>A0A1H3EP36_9BACT</name>
<dbReference type="Proteomes" id="UP000199249">
    <property type="component" value="Unassembled WGS sequence"/>
</dbReference>
<dbReference type="InterPro" id="IPR003439">
    <property type="entry name" value="ABC_transporter-like_ATP-bd"/>
</dbReference>
<evidence type="ECO:0000256" key="2">
    <source>
        <dbReference type="ARBA" id="ARBA00022448"/>
    </source>
</evidence>
<evidence type="ECO:0000259" key="5">
    <source>
        <dbReference type="PROSITE" id="PS50893"/>
    </source>
</evidence>
<protein>
    <submittedName>
        <fullName evidence="6">ABC-2 type transport system ATP-binding protein</fullName>
    </submittedName>
</protein>
<proteinExistence type="inferred from homology"/>
<dbReference type="PROSITE" id="PS00211">
    <property type="entry name" value="ABC_TRANSPORTER_1"/>
    <property type="match status" value="1"/>
</dbReference>
<dbReference type="Pfam" id="PF00005">
    <property type="entry name" value="ABC_tran"/>
    <property type="match status" value="1"/>
</dbReference>